<dbReference type="AlphaFoldDB" id="A0A6A5SNL7"/>
<reference evidence="1" key="1">
    <citation type="journal article" date="2020" name="Stud. Mycol.">
        <title>101 Dothideomycetes genomes: a test case for predicting lifestyles and emergence of pathogens.</title>
        <authorList>
            <person name="Haridas S."/>
            <person name="Albert R."/>
            <person name="Binder M."/>
            <person name="Bloem J."/>
            <person name="Labutti K."/>
            <person name="Salamov A."/>
            <person name="Andreopoulos B."/>
            <person name="Baker S."/>
            <person name="Barry K."/>
            <person name="Bills G."/>
            <person name="Bluhm B."/>
            <person name="Cannon C."/>
            <person name="Castanera R."/>
            <person name="Culley D."/>
            <person name="Daum C."/>
            <person name="Ezra D."/>
            <person name="Gonzalez J."/>
            <person name="Henrissat B."/>
            <person name="Kuo A."/>
            <person name="Liang C."/>
            <person name="Lipzen A."/>
            <person name="Lutzoni F."/>
            <person name="Magnuson J."/>
            <person name="Mondo S."/>
            <person name="Nolan M."/>
            <person name="Ohm R."/>
            <person name="Pangilinan J."/>
            <person name="Park H.-J."/>
            <person name="Ramirez L."/>
            <person name="Alfaro M."/>
            <person name="Sun H."/>
            <person name="Tritt A."/>
            <person name="Yoshinaga Y."/>
            <person name="Zwiers L.-H."/>
            <person name="Turgeon B."/>
            <person name="Goodwin S."/>
            <person name="Spatafora J."/>
            <person name="Crous P."/>
            <person name="Grigoriev I."/>
        </authorList>
    </citation>
    <scope>NUCLEOTIDE SEQUENCE</scope>
    <source>
        <strain evidence="1">CBS 161.51</strain>
    </source>
</reference>
<protein>
    <submittedName>
        <fullName evidence="1">Uncharacterized protein</fullName>
    </submittedName>
</protein>
<sequence>MYGSFLVRSSFRPWIHLLQCASRCSLGICREGCSTLLSGDGGNRLYRNTCACGAGSCCFLLLALKLAFALRSVHVTISRL</sequence>
<gene>
    <name evidence="1" type="ORF">EJ02DRAFT_237852</name>
</gene>
<proteinExistence type="predicted"/>
<evidence type="ECO:0000313" key="1">
    <source>
        <dbReference type="EMBL" id="KAF1940166.1"/>
    </source>
</evidence>
<accession>A0A6A5SNL7</accession>
<evidence type="ECO:0000313" key="2">
    <source>
        <dbReference type="Proteomes" id="UP000800038"/>
    </source>
</evidence>
<organism evidence="1 2">
    <name type="scientific">Clathrospora elynae</name>
    <dbReference type="NCBI Taxonomy" id="706981"/>
    <lineage>
        <taxon>Eukaryota</taxon>
        <taxon>Fungi</taxon>
        <taxon>Dikarya</taxon>
        <taxon>Ascomycota</taxon>
        <taxon>Pezizomycotina</taxon>
        <taxon>Dothideomycetes</taxon>
        <taxon>Pleosporomycetidae</taxon>
        <taxon>Pleosporales</taxon>
        <taxon>Diademaceae</taxon>
        <taxon>Clathrospora</taxon>
    </lineage>
</organism>
<name>A0A6A5SNL7_9PLEO</name>
<keyword evidence="2" id="KW-1185">Reference proteome</keyword>
<dbReference type="EMBL" id="ML976067">
    <property type="protein sequence ID" value="KAF1940166.1"/>
    <property type="molecule type" value="Genomic_DNA"/>
</dbReference>
<dbReference type="Proteomes" id="UP000800038">
    <property type="component" value="Unassembled WGS sequence"/>
</dbReference>